<dbReference type="InterPro" id="IPR054075">
    <property type="entry name" value="Gp53-like_C"/>
</dbReference>
<keyword evidence="3" id="KW-1185">Reference proteome</keyword>
<comment type="caution">
    <text evidence="2">The sequence shown here is derived from an EMBL/GenBank/DDBJ whole genome shotgun (WGS) entry which is preliminary data.</text>
</comment>
<evidence type="ECO:0000259" key="1">
    <source>
        <dbReference type="Pfam" id="PF21882"/>
    </source>
</evidence>
<dbReference type="Gene3D" id="2.60.40.3940">
    <property type="match status" value="1"/>
</dbReference>
<reference evidence="2 3" key="1">
    <citation type="submission" date="2019-03" db="EMBL/GenBank/DDBJ databases">
        <title>Genomic Encyclopedia of Type Strains, Phase IV (KMG-IV): sequencing the most valuable type-strain genomes for metagenomic binning, comparative biology and taxonomic classification.</title>
        <authorList>
            <person name="Goeker M."/>
        </authorList>
    </citation>
    <scope>NUCLEOTIDE SEQUENCE [LARGE SCALE GENOMIC DNA]</scope>
    <source>
        <strain evidence="2 3">DSM 7445</strain>
    </source>
</reference>
<gene>
    <name evidence="2" type="ORF">EDC30_109106</name>
</gene>
<dbReference type="Proteomes" id="UP000295382">
    <property type="component" value="Unassembled WGS sequence"/>
</dbReference>
<evidence type="ECO:0000313" key="2">
    <source>
        <dbReference type="EMBL" id="TCS35807.1"/>
    </source>
</evidence>
<name>A0A4R3HRQ5_PAULE</name>
<proteinExistence type="predicted"/>
<sequence>MDYPLSRSTELDLYNGKFDDGVPGIRKASIIPSRTFNQVMDELLAVIVAAGLTPNENSSVQLLAALRASGVFATPLQFDSSTKAATTEFVKSSGFQFAGETIINVSATLTAAHIGKAVILGAGVTITLPAANAFPSGSTIVIVNANSNSSTVQRGGTDVIGYNTGTGNSLTLTAGDSIVLETAGTSYWRIIGGSAMAQFTGSLANNKATNGYTKLQNGIIFQWGISALSGSLTTWPIAFPNSCLSCAALSNSSATTITYSNLTATGTTFSMQSSTTGANQSANCLYICVGH</sequence>
<feature type="domain" description="Putative tail fiber protein gp53-like C-terminal" evidence="1">
    <location>
        <begin position="214"/>
        <end position="291"/>
    </location>
</feature>
<dbReference type="RefSeq" id="WP_132259487.1">
    <property type="nucleotide sequence ID" value="NZ_SLZQ01000009.1"/>
</dbReference>
<accession>A0A4R3HRQ5</accession>
<dbReference type="AlphaFoldDB" id="A0A4R3HRQ5"/>
<evidence type="ECO:0000313" key="3">
    <source>
        <dbReference type="Proteomes" id="UP000295382"/>
    </source>
</evidence>
<organism evidence="2 3">
    <name type="scientific">Paucimonas lemoignei</name>
    <name type="common">Pseudomonas lemoignei</name>
    <dbReference type="NCBI Taxonomy" id="29443"/>
    <lineage>
        <taxon>Bacteria</taxon>
        <taxon>Pseudomonadati</taxon>
        <taxon>Pseudomonadota</taxon>
        <taxon>Betaproteobacteria</taxon>
        <taxon>Burkholderiales</taxon>
        <taxon>Burkholderiaceae</taxon>
        <taxon>Paucimonas</taxon>
    </lineage>
</organism>
<protein>
    <recommendedName>
        <fullName evidence="1">Putative tail fiber protein gp53-like C-terminal domain-containing protein</fullName>
    </recommendedName>
</protein>
<dbReference type="EMBL" id="SLZQ01000009">
    <property type="protein sequence ID" value="TCS35807.1"/>
    <property type="molecule type" value="Genomic_DNA"/>
</dbReference>
<dbReference type="OrthoDB" id="9810174at2"/>
<dbReference type="Pfam" id="PF21882">
    <property type="entry name" value="Gp53-like_C"/>
    <property type="match status" value="1"/>
</dbReference>